<gene>
    <name evidence="1" type="ORF">DEO72_LG11g622</name>
</gene>
<dbReference type="AlphaFoldDB" id="A0A4D6NP61"/>
<evidence type="ECO:0000313" key="1">
    <source>
        <dbReference type="EMBL" id="QCE13627.1"/>
    </source>
</evidence>
<proteinExistence type="predicted"/>
<keyword evidence="2" id="KW-1185">Reference proteome</keyword>
<sequence>MVVIWEWWCQRFQIREPNIVYLRPKLEVVVHPYANSTTLRHTIAPPSTTTTIVLRRRLSLLRTTLLWRCGYTSTVQEGGFVPVSSCSWRRRMRLYTIQGLLPQWSDVVAPIKRWFKRNLDRSCVEDGGSAVIRVSNGGEVRCSGVRDEAMVVKFAATNGGEVRCSESLKI</sequence>
<accession>A0A4D6NP61</accession>
<evidence type="ECO:0000313" key="2">
    <source>
        <dbReference type="Proteomes" id="UP000501690"/>
    </source>
</evidence>
<organism evidence="1 2">
    <name type="scientific">Vigna unguiculata</name>
    <name type="common">Cowpea</name>
    <dbReference type="NCBI Taxonomy" id="3917"/>
    <lineage>
        <taxon>Eukaryota</taxon>
        <taxon>Viridiplantae</taxon>
        <taxon>Streptophyta</taxon>
        <taxon>Embryophyta</taxon>
        <taxon>Tracheophyta</taxon>
        <taxon>Spermatophyta</taxon>
        <taxon>Magnoliopsida</taxon>
        <taxon>eudicotyledons</taxon>
        <taxon>Gunneridae</taxon>
        <taxon>Pentapetalae</taxon>
        <taxon>rosids</taxon>
        <taxon>fabids</taxon>
        <taxon>Fabales</taxon>
        <taxon>Fabaceae</taxon>
        <taxon>Papilionoideae</taxon>
        <taxon>50 kb inversion clade</taxon>
        <taxon>NPAAA clade</taxon>
        <taxon>indigoferoid/millettioid clade</taxon>
        <taxon>Phaseoleae</taxon>
        <taxon>Vigna</taxon>
    </lineage>
</organism>
<reference evidence="1 2" key="1">
    <citation type="submission" date="2019-04" db="EMBL/GenBank/DDBJ databases">
        <title>An improved genome assembly and genetic linkage map for asparagus bean, Vigna unguiculata ssp. sesquipedialis.</title>
        <authorList>
            <person name="Xia Q."/>
            <person name="Zhang R."/>
            <person name="Dong Y."/>
        </authorList>
    </citation>
    <scope>NUCLEOTIDE SEQUENCE [LARGE SCALE GENOMIC DNA]</scope>
    <source>
        <tissue evidence="1">Leaf</tissue>
    </source>
</reference>
<dbReference type="Proteomes" id="UP000501690">
    <property type="component" value="Linkage Group LG11"/>
</dbReference>
<name>A0A4D6NP61_VIGUN</name>
<dbReference type="EMBL" id="CP039355">
    <property type="protein sequence ID" value="QCE13627.1"/>
    <property type="molecule type" value="Genomic_DNA"/>
</dbReference>
<protein>
    <submittedName>
        <fullName evidence="1">Uncharacterized protein</fullName>
    </submittedName>
</protein>